<comment type="subcellular location">
    <subcellularLocation>
        <location evidence="2 15">Nucleus</location>
    </subcellularLocation>
</comment>
<dbReference type="EC" id="3.1.22.-" evidence="15"/>
<feature type="domain" description="ERCC4" evidence="17">
    <location>
        <begin position="548"/>
        <end position="663"/>
    </location>
</feature>
<dbReference type="GO" id="GO:0008821">
    <property type="term" value="F:crossover junction DNA endonuclease activity"/>
    <property type="evidence" value="ECO:0007669"/>
    <property type="project" value="UniProtKB-UniRule"/>
</dbReference>
<gene>
    <name evidence="18" type="ORF">MSP1404_LOCUS7432</name>
</gene>
<sequence length="892" mass="98152">MERGDICRCIAEVQAERHTPLPISRLCKHPGNVGLALFFEKLRIVSVERRNSETWISAFQKVASGVMNCPIRVRHLEHVKDISGVGPEMQSLFEKYLDAFPPGPPNADELTLERAARHAGEVARDATLKSLRTERERKKRSREAIGANHAIDPFGPSRAILTEGKLMICDGAGWTGGSVGAPSNALNAGGHLCETVDDTLLTKRAKKAKGEPKAPWEPGYRTAAFAIGCTLHRLYLEGRKIVGIKELQDESEASGLSNQGIKNRGDAAGVQNMADPTARYRGGRGGGRRFEYNGWSCFDSSFIKAPRGHNVPLAMRWSNPVKIKLTDEGVEWCAEWHAVAHRRGDCACVAFERNAVDVAIDNGPKARWEREVLEPWKWEQEKGSAISAAPRRARAAARMEQRNDVGSTAATPIRTCVDERTSARRGVRTADEISSMPITELKHMLELAHIQIAGCSEKSDLVELAFQHCASDTVPATPGGRRNDDGVIYIEESNNDNQKCGVGVADHALVPARDGTASRDLENVFLGHAPRLPPLLPGQRFGDVYDVVLVVDQRENMGGQNTRVEINRDVITALCLQHDIRACVVQLEVGDATWVARRTDGACIGQVGDGEGCRDCHMMDAIVERKRLDDLSASIRDSRYPEQKYHLKSAGLREVSYLVEGDFRHMDRCECNEASGRAVKSATIQTEAHDGFEVIRTSDTHDTLQSYARMTKALADRYAHLSHDDSSEFLRVASTCPNRAAEQDVIVRDQGEPTPPTLREFNQRMKHARQRKRTVKNVWGSMLMQVSGLGTEIATAIIRRYPTPGHLRRAYDRCMPDSTAAADLLATLPSSKSRTVGNAVSRAIFTQLFGCVFTPAIKVNTCIHAPKGTLPLKPPPSKSGRKSSRGTVGDRG</sequence>
<dbReference type="SMART" id="SM00891">
    <property type="entry name" value="ERCC4"/>
    <property type="match status" value="1"/>
</dbReference>
<evidence type="ECO:0000256" key="14">
    <source>
        <dbReference type="ARBA" id="ARBA00023254"/>
    </source>
</evidence>
<dbReference type="GO" id="GO:0003677">
    <property type="term" value="F:DNA binding"/>
    <property type="evidence" value="ECO:0007669"/>
    <property type="project" value="UniProtKB-UniRule"/>
</dbReference>
<evidence type="ECO:0000259" key="17">
    <source>
        <dbReference type="SMART" id="SM00891"/>
    </source>
</evidence>
<evidence type="ECO:0000256" key="5">
    <source>
        <dbReference type="ARBA" id="ARBA00022722"/>
    </source>
</evidence>
<organism evidence="18">
    <name type="scientific">Micromonas pusilla</name>
    <name type="common">Picoplanktonic green alga</name>
    <name type="synonym">Chromulina pusilla</name>
    <dbReference type="NCBI Taxonomy" id="38833"/>
    <lineage>
        <taxon>Eukaryota</taxon>
        <taxon>Viridiplantae</taxon>
        <taxon>Chlorophyta</taxon>
        <taxon>Mamiellophyceae</taxon>
        <taxon>Mamiellales</taxon>
        <taxon>Mamiellaceae</taxon>
        <taxon>Micromonas</taxon>
    </lineage>
</organism>
<feature type="region of interest" description="Disordered" evidence="16">
    <location>
        <begin position="253"/>
        <end position="282"/>
    </location>
</feature>
<dbReference type="InterPro" id="IPR033309">
    <property type="entry name" value="Mus81"/>
</dbReference>
<dbReference type="AlphaFoldDB" id="A0A7S0PQ25"/>
<dbReference type="SUPFAM" id="SSF52980">
    <property type="entry name" value="Restriction endonuclease-like"/>
    <property type="match status" value="1"/>
</dbReference>
<evidence type="ECO:0000256" key="3">
    <source>
        <dbReference type="ARBA" id="ARBA00010015"/>
    </source>
</evidence>
<dbReference type="SUPFAM" id="SSF47802">
    <property type="entry name" value="DNA polymerase beta, N-terminal domain-like"/>
    <property type="match status" value="1"/>
</dbReference>
<name>A0A7S0PQ25_MICPS</name>
<evidence type="ECO:0000256" key="15">
    <source>
        <dbReference type="RuleBase" id="RU369042"/>
    </source>
</evidence>
<keyword evidence="9 15" id="KW-0378">Hydrolase</keyword>
<dbReference type="SUPFAM" id="SSF68906">
    <property type="entry name" value="SAP domain"/>
    <property type="match status" value="1"/>
</dbReference>
<keyword evidence="6 15" id="KW-0479">Metal-binding</keyword>
<dbReference type="InterPro" id="IPR006166">
    <property type="entry name" value="ERCC4_domain"/>
</dbReference>
<dbReference type="GO" id="GO:0048257">
    <property type="term" value="F:3'-flap endonuclease activity"/>
    <property type="evidence" value="ECO:0007669"/>
    <property type="project" value="TreeGrafter"/>
</dbReference>
<comment type="subunit">
    <text evidence="15">Interacts with EME1.</text>
</comment>
<evidence type="ECO:0000313" key="18">
    <source>
        <dbReference type="EMBL" id="CAD8590028.1"/>
    </source>
</evidence>
<evidence type="ECO:0000256" key="2">
    <source>
        <dbReference type="ARBA" id="ARBA00004123"/>
    </source>
</evidence>
<evidence type="ECO:0000256" key="11">
    <source>
        <dbReference type="ARBA" id="ARBA00023172"/>
    </source>
</evidence>
<evidence type="ECO:0000256" key="13">
    <source>
        <dbReference type="ARBA" id="ARBA00023242"/>
    </source>
</evidence>
<dbReference type="FunFam" id="3.40.50.10130:FF:000005">
    <property type="entry name" value="crossover junction endonuclease MUS81 isoform X1"/>
    <property type="match status" value="1"/>
</dbReference>
<comment type="function">
    <text evidence="15">Interacts with EME1 to form a DNA structure-specific endonuclease with substrate preference for branched DNA structures with a 5'-end at the branch nick. Typical substrates include 3'-flap structures, D-loops, replication forks and nicked Holliday junctions. May be required in mitosis for the processing of stalled or collapsed replication fork intermediates. May be required in meiosis for the repair of meiosis-specific double strand breaks subsequent to single-end invasion (SEI).</text>
</comment>
<keyword evidence="11 15" id="KW-0233">DNA recombination</keyword>
<keyword evidence="14" id="KW-0469">Meiosis</keyword>
<reference evidence="18" key="1">
    <citation type="submission" date="2021-01" db="EMBL/GenBank/DDBJ databases">
        <authorList>
            <person name="Corre E."/>
            <person name="Pelletier E."/>
            <person name="Niang G."/>
            <person name="Scheremetjew M."/>
            <person name="Finn R."/>
            <person name="Kale V."/>
            <person name="Holt S."/>
            <person name="Cochrane G."/>
            <person name="Meng A."/>
            <person name="Brown T."/>
            <person name="Cohen L."/>
        </authorList>
    </citation>
    <scope>NUCLEOTIDE SEQUENCE</scope>
    <source>
        <strain evidence="18">CCMP494</strain>
    </source>
</reference>
<evidence type="ECO:0000256" key="8">
    <source>
        <dbReference type="ARBA" id="ARBA00022763"/>
    </source>
</evidence>
<accession>A0A7S0PQ25</accession>
<dbReference type="PANTHER" id="PTHR13451">
    <property type="entry name" value="CLASS II CROSSOVER JUNCTION ENDONUCLEASE MUS81"/>
    <property type="match status" value="1"/>
</dbReference>
<dbReference type="InterPro" id="IPR036361">
    <property type="entry name" value="SAP_dom_sf"/>
</dbReference>
<feature type="region of interest" description="Disordered" evidence="16">
    <location>
        <begin position="867"/>
        <end position="892"/>
    </location>
</feature>
<comment type="cofactor">
    <cofactor evidence="1 15">
        <name>Mg(2+)</name>
        <dbReference type="ChEBI" id="CHEBI:18420"/>
    </cofactor>
</comment>
<dbReference type="Gene3D" id="3.40.50.10130">
    <property type="match status" value="1"/>
</dbReference>
<dbReference type="EMBL" id="HBEV01009714">
    <property type="protein sequence ID" value="CAD8590028.1"/>
    <property type="molecule type" value="Transcribed_RNA"/>
</dbReference>
<dbReference type="Gene3D" id="1.10.150.670">
    <property type="entry name" value="Crossover junction endonuclease EME1, DNA-binding domain"/>
    <property type="match status" value="1"/>
</dbReference>
<evidence type="ECO:0000256" key="12">
    <source>
        <dbReference type="ARBA" id="ARBA00023204"/>
    </source>
</evidence>
<evidence type="ECO:0000256" key="6">
    <source>
        <dbReference type="ARBA" id="ARBA00022723"/>
    </source>
</evidence>
<dbReference type="Pfam" id="PF21292">
    <property type="entry name" value="EME1-MUS81_C"/>
    <property type="match status" value="1"/>
</dbReference>
<dbReference type="PANTHER" id="PTHR13451:SF0">
    <property type="entry name" value="CROSSOVER JUNCTION ENDONUCLEASE MUS81"/>
    <property type="match status" value="1"/>
</dbReference>
<proteinExistence type="inferred from homology"/>
<protein>
    <recommendedName>
        <fullName evidence="4 15">Crossover junction endonuclease MUS81</fullName>
        <ecNumber evidence="15">3.1.22.-</ecNumber>
    </recommendedName>
</protein>
<dbReference type="GO" id="GO:0048476">
    <property type="term" value="C:Holliday junction resolvase complex"/>
    <property type="evidence" value="ECO:0007669"/>
    <property type="project" value="UniProtKB-UniRule"/>
</dbReference>
<evidence type="ECO:0000256" key="1">
    <source>
        <dbReference type="ARBA" id="ARBA00001946"/>
    </source>
</evidence>
<dbReference type="GO" id="GO:0031573">
    <property type="term" value="P:mitotic intra-S DNA damage checkpoint signaling"/>
    <property type="evidence" value="ECO:0007669"/>
    <property type="project" value="TreeGrafter"/>
</dbReference>
<comment type="similarity">
    <text evidence="3 15">Belongs to the XPF family.</text>
</comment>
<dbReference type="InterPro" id="IPR011335">
    <property type="entry name" value="Restrct_endonuc-II-like"/>
</dbReference>
<keyword evidence="13 15" id="KW-0539">Nucleus</keyword>
<keyword evidence="8 15" id="KW-0227">DNA damage</keyword>
<dbReference type="InterPro" id="IPR027421">
    <property type="entry name" value="DNA_pol_lamdba_lyase_dom_sf"/>
</dbReference>
<dbReference type="Pfam" id="PF02732">
    <property type="entry name" value="ERCC4"/>
    <property type="match status" value="1"/>
</dbReference>
<dbReference type="InterPro" id="IPR047416">
    <property type="entry name" value="XPF_nuclease_Mus81"/>
</dbReference>
<dbReference type="GO" id="GO:0000727">
    <property type="term" value="P:double-strand break repair via break-induced replication"/>
    <property type="evidence" value="ECO:0007669"/>
    <property type="project" value="UniProtKB-UniRule"/>
</dbReference>
<dbReference type="GO" id="GO:0046872">
    <property type="term" value="F:metal ion binding"/>
    <property type="evidence" value="ECO:0007669"/>
    <property type="project" value="UniProtKB-UniRule"/>
</dbReference>
<evidence type="ECO:0000256" key="7">
    <source>
        <dbReference type="ARBA" id="ARBA00022759"/>
    </source>
</evidence>
<keyword evidence="5 15" id="KW-0540">Nuclease</keyword>
<dbReference type="GO" id="GO:0005634">
    <property type="term" value="C:nucleus"/>
    <property type="evidence" value="ECO:0007669"/>
    <property type="project" value="UniProtKB-SubCell"/>
</dbReference>
<evidence type="ECO:0000256" key="4">
    <source>
        <dbReference type="ARBA" id="ARBA00017114"/>
    </source>
</evidence>
<dbReference type="CDD" id="cd20074">
    <property type="entry name" value="XPF_nuclease_Mus81"/>
    <property type="match status" value="1"/>
</dbReference>
<keyword evidence="10 15" id="KW-0460">Magnesium</keyword>
<keyword evidence="7 15" id="KW-0255">Endonuclease</keyword>
<dbReference type="GO" id="GO:0006308">
    <property type="term" value="P:DNA catabolic process"/>
    <property type="evidence" value="ECO:0007669"/>
    <property type="project" value="UniProtKB-UniRule"/>
</dbReference>
<dbReference type="InterPro" id="IPR042530">
    <property type="entry name" value="EME1/EME2_C"/>
</dbReference>
<evidence type="ECO:0000256" key="16">
    <source>
        <dbReference type="SAM" id="MobiDB-lite"/>
    </source>
</evidence>
<evidence type="ECO:0000256" key="9">
    <source>
        <dbReference type="ARBA" id="ARBA00022801"/>
    </source>
</evidence>
<dbReference type="GO" id="GO:0000712">
    <property type="term" value="P:resolution of meiotic recombination intermediates"/>
    <property type="evidence" value="ECO:0007669"/>
    <property type="project" value="TreeGrafter"/>
</dbReference>
<evidence type="ECO:0000256" key="10">
    <source>
        <dbReference type="ARBA" id="ARBA00022842"/>
    </source>
</evidence>
<keyword evidence="12 15" id="KW-0234">DNA repair</keyword>